<feature type="domain" description="Response regulatory" evidence="3">
    <location>
        <begin position="2"/>
        <end position="120"/>
    </location>
</feature>
<sequence length="125" mass="13012">MWVLVVDDSPSSIIFISEALRSLGHSVLTRTNGTSALETLQAMEVDAALVDYHMPGMNAVTFIATLRKQTQAATAATSVVVMTADASPDIATAALSMGAAAVLHKPLGLDKLTAALDAIDSTSRR</sequence>
<dbReference type="SUPFAM" id="SSF52172">
    <property type="entry name" value="CheY-like"/>
    <property type="match status" value="1"/>
</dbReference>
<dbReference type="InterPro" id="IPR050595">
    <property type="entry name" value="Bact_response_regulator"/>
</dbReference>
<gene>
    <name evidence="4" type="ORF">XAXN_17565</name>
</gene>
<reference evidence="4 5" key="1">
    <citation type="submission" date="2014-02" db="EMBL/GenBank/DDBJ databases">
        <title>Genome sequence of Xanthomonas axonopodis DSM 3585 (T).</title>
        <authorList>
            <person name="Midha S."/>
            <person name="Patil P.B."/>
        </authorList>
    </citation>
    <scope>NUCLEOTIDE SEQUENCE [LARGE SCALE GENOMIC DNA]</scope>
    <source>
        <strain evidence="4 5">DSM 3585</strain>
    </source>
</reference>
<comment type="caution">
    <text evidence="4">The sequence shown here is derived from an EMBL/GenBank/DDBJ whole genome shotgun (WGS) entry which is preliminary data.</text>
</comment>
<accession>A0A0P6V6N0</accession>
<dbReference type="EMBL" id="JFAQ01000213">
    <property type="protein sequence ID" value="KPL47806.1"/>
    <property type="molecule type" value="Genomic_DNA"/>
</dbReference>
<dbReference type="SMART" id="SM00448">
    <property type="entry name" value="REC"/>
    <property type="match status" value="1"/>
</dbReference>
<proteinExistence type="predicted"/>
<protein>
    <recommendedName>
        <fullName evidence="3">Response regulatory domain-containing protein</fullName>
    </recommendedName>
</protein>
<evidence type="ECO:0000313" key="5">
    <source>
        <dbReference type="Proteomes" id="UP000054035"/>
    </source>
</evidence>
<keyword evidence="1 2" id="KW-0597">Phosphoprotein</keyword>
<evidence type="ECO:0000259" key="3">
    <source>
        <dbReference type="PROSITE" id="PS50110"/>
    </source>
</evidence>
<organism evidence="4 5">
    <name type="scientific">Xanthomonas axonopodis</name>
    <dbReference type="NCBI Taxonomy" id="53413"/>
    <lineage>
        <taxon>Bacteria</taxon>
        <taxon>Pseudomonadati</taxon>
        <taxon>Pseudomonadota</taxon>
        <taxon>Gammaproteobacteria</taxon>
        <taxon>Lysobacterales</taxon>
        <taxon>Lysobacteraceae</taxon>
        <taxon>Xanthomonas</taxon>
    </lineage>
</organism>
<feature type="modified residue" description="4-aspartylphosphate" evidence="2">
    <location>
        <position position="51"/>
    </location>
</feature>
<dbReference type="InterPro" id="IPR011006">
    <property type="entry name" value="CheY-like_superfamily"/>
</dbReference>
<dbReference type="GO" id="GO:0000160">
    <property type="term" value="P:phosphorelay signal transduction system"/>
    <property type="evidence" value="ECO:0007669"/>
    <property type="project" value="InterPro"/>
</dbReference>
<name>A0A0P6V6N0_9XANT</name>
<dbReference type="RefSeq" id="WP_054320454.1">
    <property type="nucleotide sequence ID" value="NZ_JFAQ01000213.1"/>
</dbReference>
<evidence type="ECO:0000256" key="2">
    <source>
        <dbReference type="PROSITE-ProRule" id="PRU00169"/>
    </source>
</evidence>
<dbReference type="CDD" id="cd17546">
    <property type="entry name" value="REC_hyHK_CKI1_RcsC-like"/>
    <property type="match status" value="1"/>
</dbReference>
<evidence type="ECO:0000313" key="4">
    <source>
        <dbReference type="EMBL" id="KPL47806.1"/>
    </source>
</evidence>
<dbReference type="Pfam" id="PF00072">
    <property type="entry name" value="Response_reg"/>
    <property type="match status" value="1"/>
</dbReference>
<dbReference type="PROSITE" id="PS50110">
    <property type="entry name" value="RESPONSE_REGULATORY"/>
    <property type="match status" value="1"/>
</dbReference>
<dbReference type="Gene3D" id="3.40.50.2300">
    <property type="match status" value="1"/>
</dbReference>
<dbReference type="OrthoDB" id="5966285at2"/>
<dbReference type="InterPro" id="IPR001789">
    <property type="entry name" value="Sig_transdc_resp-reg_receiver"/>
</dbReference>
<dbReference type="AlphaFoldDB" id="A0A0P6V6N0"/>
<evidence type="ECO:0000256" key="1">
    <source>
        <dbReference type="ARBA" id="ARBA00022553"/>
    </source>
</evidence>
<dbReference type="PANTHER" id="PTHR44591">
    <property type="entry name" value="STRESS RESPONSE REGULATOR PROTEIN 1"/>
    <property type="match status" value="1"/>
</dbReference>
<dbReference type="PANTHER" id="PTHR44591:SF3">
    <property type="entry name" value="RESPONSE REGULATORY DOMAIN-CONTAINING PROTEIN"/>
    <property type="match status" value="1"/>
</dbReference>
<dbReference type="Proteomes" id="UP000054035">
    <property type="component" value="Unassembled WGS sequence"/>
</dbReference>